<evidence type="ECO:0000256" key="1">
    <source>
        <dbReference type="SAM" id="MobiDB-lite"/>
    </source>
</evidence>
<comment type="caution">
    <text evidence="2">The sequence shown here is derived from an EMBL/GenBank/DDBJ whole genome shotgun (WGS) entry which is preliminary data.</text>
</comment>
<evidence type="ECO:0000313" key="2">
    <source>
        <dbReference type="EMBL" id="OPA84669.1"/>
    </source>
</evidence>
<dbReference type="AlphaFoldDB" id="A0A1T2XY55"/>
<dbReference type="Proteomes" id="UP000190965">
    <property type="component" value="Unassembled WGS sequence"/>
</dbReference>
<reference evidence="2 3" key="1">
    <citation type="submission" date="2016-12" db="EMBL/GenBank/DDBJ databases">
        <title>Draft genome sequences of seven strains of Pseudomonas fluorescens that produce 4-formylaminooxyvinylglycine.</title>
        <authorList>
            <person name="Okrent R.A."/>
            <person name="Manning V.A."/>
            <person name="Trippe K.M."/>
        </authorList>
    </citation>
    <scope>NUCLEOTIDE SEQUENCE [LARGE SCALE GENOMIC DNA]</scope>
    <source>
        <strain evidence="2 3">P5A</strain>
    </source>
</reference>
<feature type="region of interest" description="Disordered" evidence="1">
    <location>
        <begin position="1"/>
        <end position="60"/>
    </location>
</feature>
<organism evidence="2 3">
    <name type="scientific">Pseudomonas fluorescens</name>
    <dbReference type="NCBI Taxonomy" id="294"/>
    <lineage>
        <taxon>Bacteria</taxon>
        <taxon>Pseudomonadati</taxon>
        <taxon>Pseudomonadota</taxon>
        <taxon>Gammaproteobacteria</taxon>
        <taxon>Pseudomonadales</taxon>
        <taxon>Pseudomonadaceae</taxon>
        <taxon>Pseudomonas</taxon>
    </lineage>
</organism>
<sequence length="80" mass="8273">MGCVAAPSKQPRSCRQHALPGFGTASQPNAGQARSPQGAGSQMLIGFADQDSPGRPYGRSPGLVSIFLKVHHSNIETSGL</sequence>
<gene>
    <name evidence="2" type="ORF">BFW87_28475</name>
</gene>
<dbReference type="EMBL" id="MSDF01000057">
    <property type="protein sequence ID" value="OPA84669.1"/>
    <property type="molecule type" value="Genomic_DNA"/>
</dbReference>
<evidence type="ECO:0000313" key="3">
    <source>
        <dbReference type="Proteomes" id="UP000190965"/>
    </source>
</evidence>
<protein>
    <submittedName>
        <fullName evidence="2">Uncharacterized protein</fullName>
    </submittedName>
</protein>
<feature type="compositionally biased region" description="Polar residues" evidence="1">
    <location>
        <begin position="24"/>
        <end position="40"/>
    </location>
</feature>
<name>A0A1T2XY55_PSEFL</name>
<accession>A0A1T2XY55</accession>
<proteinExistence type="predicted"/>